<evidence type="ECO:0000313" key="2">
    <source>
        <dbReference type="EMBL" id="ASO21619.1"/>
    </source>
</evidence>
<dbReference type="Proteomes" id="UP000204221">
    <property type="component" value="Chromosome"/>
</dbReference>
<dbReference type="AlphaFoldDB" id="A0A221W7W8"/>
<keyword evidence="3" id="KW-1185">Reference proteome</keyword>
<proteinExistence type="predicted"/>
<protein>
    <submittedName>
        <fullName evidence="2">Uncharacterized protein</fullName>
    </submittedName>
</protein>
<evidence type="ECO:0000256" key="1">
    <source>
        <dbReference type="SAM" id="MobiDB-lite"/>
    </source>
</evidence>
<sequence>MSAKHHSPAVEATHELTRSPAHPATHPPDPGTSNIPPDDGGPPDAGRPADTDARDPADRLVRPDHFPQRAPRSVAGRRDLPDRDVLQPAR</sequence>
<feature type="compositionally biased region" description="Low complexity" evidence="1">
    <location>
        <begin position="36"/>
        <end position="46"/>
    </location>
</feature>
<accession>A0A221W7W8</accession>
<evidence type="ECO:0000313" key="3">
    <source>
        <dbReference type="Proteomes" id="UP000204221"/>
    </source>
</evidence>
<name>A0A221W7W8_9PSEU</name>
<gene>
    <name evidence="2" type="ORF">AHOG_20005</name>
</gene>
<feature type="compositionally biased region" description="Basic and acidic residues" evidence="1">
    <location>
        <begin position="47"/>
        <end position="67"/>
    </location>
</feature>
<feature type="compositionally biased region" description="Basic and acidic residues" evidence="1">
    <location>
        <begin position="76"/>
        <end position="90"/>
    </location>
</feature>
<dbReference type="KEGG" id="ahg:AHOG_20005"/>
<reference evidence="2 3" key="1">
    <citation type="submission" date="2017-07" db="EMBL/GenBank/DDBJ databases">
        <title>Complete genome sequence of Actinoalloteichus hoggarensis DSM 45943, type strain of Actinoalloteichus hoggarensis.</title>
        <authorList>
            <person name="Ruckert C."/>
            <person name="Nouioui I."/>
            <person name="Willmese J."/>
            <person name="van Wezel G."/>
            <person name="Klenk H.-P."/>
            <person name="Kalinowski J."/>
            <person name="Zotchev S.B."/>
        </authorList>
    </citation>
    <scope>NUCLEOTIDE SEQUENCE [LARGE SCALE GENOMIC DNA]</scope>
    <source>
        <strain evidence="2 3">DSM 45943</strain>
    </source>
</reference>
<dbReference type="EMBL" id="CP022521">
    <property type="protein sequence ID" value="ASO21619.1"/>
    <property type="molecule type" value="Genomic_DNA"/>
</dbReference>
<organism evidence="2 3">
    <name type="scientific">Actinoalloteichus hoggarensis</name>
    <dbReference type="NCBI Taxonomy" id="1470176"/>
    <lineage>
        <taxon>Bacteria</taxon>
        <taxon>Bacillati</taxon>
        <taxon>Actinomycetota</taxon>
        <taxon>Actinomycetes</taxon>
        <taxon>Pseudonocardiales</taxon>
        <taxon>Pseudonocardiaceae</taxon>
        <taxon>Actinoalloteichus</taxon>
    </lineage>
</organism>
<feature type="region of interest" description="Disordered" evidence="1">
    <location>
        <begin position="1"/>
        <end position="90"/>
    </location>
</feature>